<sequence length="88" mass="10039">MRRRAKIADHGLTPEVLTARPAAGRQSRCARLTTASCRFLPLPAVSRRFPPFPAVSPFPPFLRSRLPTRRRACYLGEEIPWKIRGEVR</sequence>
<gene>
    <name evidence="1" type="ORF">AW10_03526</name>
</gene>
<proteinExistence type="predicted"/>
<protein>
    <submittedName>
        <fullName evidence="1">Uncharacterized protein</fullName>
    </submittedName>
</protein>
<dbReference type="STRING" id="1454003.AW10_03526"/>
<evidence type="ECO:0000313" key="1">
    <source>
        <dbReference type="EMBL" id="EXI77783.1"/>
    </source>
</evidence>
<evidence type="ECO:0000313" key="2">
    <source>
        <dbReference type="Proteomes" id="UP000021816"/>
    </source>
</evidence>
<dbReference type="PATRIC" id="fig|1454003.3.peg.3582"/>
<dbReference type="EMBL" id="JEMX01000089">
    <property type="protein sequence ID" value="EXI77783.1"/>
    <property type="molecule type" value="Genomic_DNA"/>
</dbReference>
<comment type="caution">
    <text evidence="1">The sequence shown here is derived from an EMBL/GenBank/DDBJ whole genome shotgun (WGS) entry which is preliminary data.</text>
</comment>
<dbReference type="Proteomes" id="UP000021816">
    <property type="component" value="Unassembled WGS sequence"/>
</dbReference>
<name>A0A011N5C5_9PROT</name>
<reference evidence="1 2" key="1">
    <citation type="submission" date="2014-02" db="EMBL/GenBank/DDBJ databases">
        <title>Expanding our view of genomic diversity in Candidatus Accumulibacter clades.</title>
        <authorList>
            <person name="Skennerton C.T."/>
            <person name="Barr J.J."/>
            <person name="Slater F.R."/>
            <person name="Bond P.L."/>
            <person name="Tyson G.W."/>
        </authorList>
    </citation>
    <scope>NUCLEOTIDE SEQUENCE [LARGE SCALE GENOMIC DNA]</scope>
    <source>
        <strain evidence="2">BA-92</strain>
    </source>
</reference>
<organism evidence="1 2">
    <name type="scientific">Candidatus Accumulibacter appositus</name>
    <dbReference type="NCBI Taxonomy" id="1454003"/>
    <lineage>
        <taxon>Bacteria</taxon>
        <taxon>Pseudomonadati</taxon>
        <taxon>Pseudomonadota</taxon>
        <taxon>Betaproteobacteria</taxon>
        <taxon>Candidatus Accumulibacter</taxon>
    </lineage>
</organism>
<accession>A0A011N5C5</accession>
<dbReference type="AlphaFoldDB" id="A0A011N5C5"/>